<evidence type="ECO:0000256" key="2">
    <source>
        <dbReference type="ARBA" id="ARBA00022801"/>
    </source>
</evidence>
<feature type="region of interest" description="Disordered" evidence="5">
    <location>
        <begin position="811"/>
        <end position="830"/>
    </location>
</feature>
<dbReference type="InterPro" id="IPR027417">
    <property type="entry name" value="P-loop_NTPase"/>
</dbReference>
<dbReference type="GO" id="GO:0004386">
    <property type="term" value="F:helicase activity"/>
    <property type="evidence" value="ECO:0007669"/>
    <property type="project" value="UniProtKB-KW"/>
</dbReference>
<evidence type="ECO:0000256" key="3">
    <source>
        <dbReference type="ARBA" id="ARBA00022806"/>
    </source>
</evidence>
<dbReference type="CDD" id="cd18791">
    <property type="entry name" value="SF2_C_RHA"/>
    <property type="match status" value="1"/>
</dbReference>
<dbReference type="InterPro" id="IPR010225">
    <property type="entry name" value="HrpB"/>
</dbReference>
<dbReference type="InterPro" id="IPR007502">
    <property type="entry name" value="Helicase-assoc_dom"/>
</dbReference>
<dbReference type="InterPro" id="IPR049614">
    <property type="entry name" value="HrpB_DEXH"/>
</dbReference>
<dbReference type="InterPro" id="IPR001650">
    <property type="entry name" value="Helicase_C-like"/>
</dbReference>
<dbReference type="Pfam" id="PF24473">
    <property type="entry name" value="CON_HrpB"/>
    <property type="match status" value="1"/>
</dbReference>
<dbReference type="STRING" id="349064.SAMN05660429_02512"/>
<evidence type="ECO:0000256" key="5">
    <source>
        <dbReference type="SAM" id="MobiDB-lite"/>
    </source>
</evidence>
<dbReference type="Pfam" id="PF08482">
    <property type="entry name" value="HrpB_C"/>
    <property type="match status" value="1"/>
</dbReference>
<dbReference type="Pfam" id="PF00270">
    <property type="entry name" value="DEAD"/>
    <property type="match status" value="1"/>
</dbReference>
<dbReference type="GO" id="GO:0003676">
    <property type="term" value="F:nucleic acid binding"/>
    <property type="evidence" value="ECO:0007669"/>
    <property type="project" value="InterPro"/>
</dbReference>
<feature type="domain" description="Helicase C-terminal" evidence="7">
    <location>
        <begin position="201"/>
        <end position="365"/>
    </location>
</feature>
<gene>
    <name evidence="8" type="ORF">SAMN05660429_02512</name>
</gene>
<dbReference type="GO" id="GO:0005524">
    <property type="term" value="F:ATP binding"/>
    <property type="evidence" value="ECO:0007669"/>
    <property type="project" value="UniProtKB-KW"/>
</dbReference>
<dbReference type="FunFam" id="3.40.50.300:FF:002125">
    <property type="entry name" value="ATP-dependent helicase HrpB"/>
    <property type="match status" value="1"/>
</dbReference>
<dbReference type="SMART" id="SM00847">
    <property type="entry name" value="HA2"/>
    <property type="match status" value="1"/>
</dbReference>
<organism evidence="8 9">
    <name type="scientific">Thalassotalea agarivorans</name>
    <name type="common">Thalassomonas agarivorans</name>
    <dbReference type="NCBI Taxonomy" id="349064"/>
    <lineage>
        <taxon>Bacteria</taxon>
        <taxon>Pseudomonadati</taxon>
        <taxon>Pseudomonadota</taxon>
        <taxon>Gammaproteobacteria</taxon>
        <taxon>Alteromonadales</taxon>
        <taxon>Colwelliaceae</taxon>
        <taxon>Thalassotalea</taxon>
    </lineage>
</organism>
<dbReference type="InterPro" id="IPR056329">
    <property type="entry name" value="CON_HrpB"/>
</dbReference>
<evidence type="ECO:0000256" key="1">
    <source>
        <dbReference type="ARBA" id="ARBA00022741"/>
    </source>
</evidence>
<dbReference type="InterPro" id="IPR013689">
    <property type="entry name" value="RNA_helicase_ATP-dep_HrpB_C"/>
</dbReference>
<feature type="domain" description="Helicase ATP-binding" evidence="6">
    <location>
        <begin position="12"/>
        <end position="176"/>
    </location>
</feature>
<proteinExistence type="predicted"/>
<dbReference type="Gene3D" id="3.40.50.300">
    <property type="entry name" value="P-loop containing nucleotide triphosphate hydrolases"/>
    <property type="match status" value="2"/>
</dbReference>
<dbReference type="InterPro" id="IPR014001">
    <property type="entry name" value="Helicase_ATP-bd"/>
</dbReference>
<name>A0A1I0GMT7_THASX</name>
<dbReference type="InterPro" id="IPR011545">
    <property type="entry name" value="DEAD/DEAH_box_helicase_dom"/>
</dbReference>
<dbReference type="GO" id="GO:0016787">
    <property type="term" value="F:hydrolase activity"/>
    <property type="evidence" value="ECO:0007669"/>
    <property type="project" value="UniProtKB-KW"/>
</dbReference>
<keyword evidence="3 8" id="KW-0347">Helicase</keyword>
<dbReference type="SMART" id="SM00487">
    <property type="entry name" value="DEXDc"/>
    <property type="match status" value="1"/>
</dbReference>
<dbReference type="AlphaFoldDB" id="A0A1I0GMT7"/>
<dbReference type="Gene3D" id="1.20.120.1080">
    <property type="match status" value="1"/>
</dbReference>
<evidence type="ECO:0000259" key="6">
    <source>
        <dbReference type="PROSITE" id="PS51192"/>
    </source>
</evidence>
<keyword evidence="9" id="KW-1185">Reference proteome</keyword>
<dbReference type="Pfam" id="PF00271">
    <property type="entry name" value="Helicase_C"/>
    <property type="match status" value="1"/>
</dbReference>
<keyword evidence="1" id="KW-0547">Nucleotide-binding</keyword>
<dbReference type="SMART" id="SM00490">
    <property type="entry name" value="HELICc"/>
    <property type="match status" value="1"/>
</dbReference>
<dbReference type="PIRSF" id="PIRSF005496">
    <property type="entry name" value="ATP_hel_hrpB"/>
    <property type="match status" value="1"/>
</dbReference>
<dbReference type="NCBIfam" id="TIGR01970">
    <property type="entry name" value="DEAH_box_HrpB"/>
    <property type="match status" value="1"/>
</dbReference>
<dbReference type="PROSITE" id="PS51194">
    <property type="entry name" value="HELICASE_CTER"/>
    <property type="match status" value="1"/>
</dbReference>
<keyword evidence="4" id="KW-0067">ATP-binding</keyword>
<dbReference type="PANTHER" id="PTHR43519">
    <property type="entry name" value="ATP-DEPENDENT RNA HELICASE HRPB"/>
    <property type="match status" value="1"/>
</dbReference>
<dbReference type="EMBL" id="FOHK01000012">
    <property type="protein sequence ID" value="SET72300.1"/>
    <property type="molecule type" value="Genomic_DNA"/>
</dbReference>
<dbReference type="SUPFAM" id="SSF52540">
    <property type="entry name" value="P-loop containing nucleoside triphosphate hydrolases"/>
    <property type="match status" value="1"/>
</dbReference>
<reference evidence="8 9" key="1">
    <citation type="submission" date="2016-10" db="EMBL/GenBank/DDBJ databases">
        <authorList>
            <person name="de Groot N.N."/>
        </authorList>
    </citation>
    <scope>NUCLEOTIDE SEQUENCE [LARGE SCALE GENOMIC DNA]</scope>
    <source>
        <strain evidence="8 9">DSM 19706</strain>
    </source>
</reference>
<protein>
    <submittedName>
        <fullName evidence="8">ATP-dependent helicase HrpB</fullName>
    </submittedName>
</protein>
<accession>A0A1I0GMT7</accession>
<evidence type="ECO:0000313" key="9">
    <source>
        <dbReference type="Proteomes" id="UP000199308"/>
    </source>
</evidence>
<dbReference type="PANTHER" id="PTHR43519:SF1">
    <property type="entry name" value="ATP-DEPENDENT RNA HELICASE HRPB"/>
    <property type="match status" value="1"/>
</dbReference>
<keyword evidence="2" id="KW-0378">Hydrolase</keyword>
<dbReference type="RefSeq" id="WP_093331064.1">
    <property type="nucleotide sequence ID" value="NZ_AP027363.1"/>
</dbReference>
<sequence length="830" mass="93127">MYPISEIQQPFIDAILQHDTVVLTAPPGAGKSTVLPLWLLDIDAFKGKKIYLLQPRRIAAKMIALYLASQLQEEVGQRVGYRLKHDVCVSKHTQLEVITEGILTQIMQSDPEMNDCAMILLDEFHERSVHADLAFAIARDIQQGFNESLKLVLMSATLDVEYLQSALPDAVFLHSQGKSFPVDIHYAPANALDWQLHATKEIKRALTQYQGSILVFLPGVKDINFIARQLSESQHEDVKVVALHGSLTPQQQQLAIAHQTGQRKVVLSTNIAETSLTIEGIRIVIDAGFEKAAKYDPNVRSNRLVVQQIAKSSATQRAGRAGRLSEGVCIRLYDKEAYARRPAQHESEILRTDLLPVVLEAARWGVTALSQLPLLTLPVLVTENLAWQELKQLKIVDDNRKLTAHGDSVAAFPTSPRFAHMLIGGKSIEQKHEIHGLAYLACILVSLLEEKDILSGDQGRNQTDINRRVMLWRDAPKRFEHIGRQVTRLSRALNVKKVDSLPLEYSGCLLALAFPENIAKQTQSEGRYLTYDGKGVVVPVQDELSFEEVIVYASSYTIKHQNLVRMAARASLTQLKALDIIAPEDVDTVYFDERKQAVIAQRQTVIGRIVLDSKPIKETLTAEQISDMWRTFIEKKGLGCLNWQAADQLFLAKLRWLNRHQSHLELPSFDEQALLSKLDDWLVPFVGDIVSLKKLKQLDLKAQLLSLLTYQQQQLLTKVAPSHYVGPTGRKCPIRYGEEKSPILSVPMQELYGQENTPEVGDSSAGKGIAVLLEIVSPAGRPIQLTQDLARFWAGSYSEVQKDMKAKYPKHFWPDNPAQAKPTIKTKRRM</sequence>
<evidence type="ECO:0000313" key="8">
    <source>
        <dbReference type="EMBL" id="SET72300.1"/>
    </source>
</evidence>
<dbReference type="PROSITE" id="PS51192">
    <property type="entry name" value="HELICASE_ATP_BIND_1"/>
    <property type="match status" value="1"/>
</dbReference>
<dbReference type="CDD" id="cd17990">
    <property type="entry name" value="DEXHc_HrpB"/>
    <property type="match status" value="1"/>
</dbReference>
<evidence type="ECO:0000259" key="7">
    <source>
        <dbReference type="PROSITE" id="PS51194"/>
    </source>
</evidence>
<evidence type="ECO:0000256" key="4">
    <source>
        <dbReference type="ARBA" id="ARBA00022840"/>
    </source>
</evidence>
<dbReference type="OrthoDB" id="9805617at2"/>
<dbReference type="Proteomes" id="UP000199308">
    <property type="component" value="Unassembled WGS sequence"/>
</dbReference>